<dbReference type="CDD" id="cd06261">
    <property type="entry name" value="TM_PBP2"/>
    <property type="match status" value="1"/>
</dbReference>
<keyword evidence="5 7" id="KW-1133">Transmembrane helix</keyword>
<comment type="similarity">
    <text evidence="7">Belongs to the binding-protein-dependent transport system permease family.</text>
</comment>
<dbReference type="EMBL" id="CP039247">
    <property type="protein sequence ID" value="QCB29139.1"/>
    <property type="molecule type" value="Genomic_DNA"/>
</dbReference>
<feature type="transmembrane region" description="Helical" evidence="7">
    <location>
        <begin position="167"/>
        <end position="189"/>
    </location>
</feature>
<dbReference type="KEGG" id="cee:CENDO_09405"/>
<dbReference type="Proteomes" id="UP000296352">
    <property type="component" value="Chromosome"/>
</dbReference>
<organism evidence="9 10">
    <name type="scientific">Corynebacterium endometrii</name>
    <dbReference type="NCBI Taxonomy" id="2488819"/>
    <lineage>
        <taxon>Bacteria</taxon>
        <taxon>Bacillati</taxon>
        <taxon>Actinomycetota</taxon>
        <taxon>Actinomycetes</taxon>
        <taxon>Mycobacteriales</taxon>
        <taxon>Corynebacteriaceae</taxon>
        <taxon>Corynebacterium</taxon>
    </lineage>
</organism>
<keyword evidence="10" id="KW-1185">Reference proteome</keyword>
<keyword evidence="2 7" id="KW-0813">Transport</keyword>
<feature type="transmembrane region" description="Helical" evidence="7">
    <location>
        <begin position="37"/>
        <end position="58"/>
    </location>
</feature>
<evidence type="ECO:0000256" key="2">
    <source>
        <dbReference type="ARBA" id="ARBA00022448"/>
    </source>
</evidence>
<dbReference type="Pfam" id="PF00528">
    <property type="entry name" value="BPD_transp_1"/>
    <property type="match status" value="1"/>
</dbReference>
<dbReference type="SUPFAM" id="SSF161098">
    <property type="entry name" value="MetI-like"/>
    <property type="match status" value="1"/>
</dbReference>
<dbReference type="AlphaFoldDB" id="A0A4P7QHL1"/>
<evidence type="ECO:0000256" key="5">
    <source>
        <dbReference type="ARBA" id="ARBA00022989"/>
    </source>
</evidence>
<feature type="transmembrane region" description="Helical" evidence="7">
    <location>
        <begin position="95"/>
        <end position="123"/>
    </location>
</feature>
<protein>
    <submittedName>
        <fullName evidence="9">L-arabinose transport system permease protein AraQ</fullName>
    </submittedName>
</protein>
<evidence type="ECO:0000313" key="9">
    <source>
        <dbReference type="EMBL" id="QCB29139.1"/>
    </source>
</evidence>
<evidence type="ECO:0000256" key="3">
    <source>
        <dbReference type="ARBA" id="ARBA00022475"/>
    </source>
</evidence>
<evidence type="ECO:0000259" key="8">
    <source>
        <dbReference type="PROSITE" id="PS50928"/>
    </source>
</evidence>
<dbReference type="Gene3D" id="1.10.3720.10">
    <property type="entry name" value="MetI-like"/>
    <property type="match status" value="1"/>
</dbReference>
<keyword evidence="4 7" id="KW-0812">Transmembrane</keyword>
<keyword evidence="6 7" id="KW-0472">Membrane</keyword>
<dbReference type="InterPro" id="IPR035906">
    <property type="entry name" value="MetI-like_sf"/>
</dbReference>
<sequence>MTIPVTNNPNATAGARKAVTAKKPTNQARMSGPAKTLTYAVLIFFTVVFLGPIFFILINSFKSKFAIASEPFSLPLGDIFVGLENFAVGLMKQGFLWAIVWSFVITILSVAAIVFFSAMTAYYITRVKTWWTNALYYLFVVSMVIPFQMVMFPTVKIADMLQLDNPIGIVVLYLGFGSGLSVFMFAGFVKSIPIEIEEAAMIDGCGPIQNYFKVVLPMLKPTAVTVAILNAMWVWNDYLLPYLVIGLSTQYKTIPVVIQSFVGSNGNRDMGAMMAMLVLAIIPIVIFYVSTQKHIIEGVAAGAVKG</sequence>
<dbReference type="PANTHER" id="PTHR43744:SF12">
    <property type="entry name" value="ABC TRANSPORTER PERMEASE PROTEIN MG189-RELATED"/>
    <property type="match status" value="1"/>
</dbReference>
<dbReference type="GO" id="GO:0055085">
    <property type="term" value="P:transmembrane transport"/>
    <property type="evidence" value="ECO:0007669"/>
    <property type="project" value="InterPro"/>
</dbReference>
<dbReference type="GO" id="GO:0005886">
    <property type="term" value="C:plasma membrane"/>
    <property type="evidence" value="ECO:0007669"/>
    <property type="project" value="UniProtKB-SubCell"/>
</dbReference>
<evidence type="ECO:0000256" key="7">
    <source>
        <dbReference type="RuleBase" id="RU363032"/>
    </source>
</evidence>
<name>A0A4P7QHL1_9CORY</name>
<feature type="transmembrane region" description="Helical" evidence="7">
    <location>
        <begin position="135"/>
        <end position="155"/>
    </location>
</feature>
<reference evidence="9 10" key="1">
    <citation type="submission" date="2019-04" db="EMBL/GenBank/DDBJ databases">
        <title>Corynebacterium endometrii sp. nov., isolated from the uterus of a cow with endometritis.</title>
        <authorList>
            <person name="Ballas P."/>
            <person name="Ruckert C."/>
            <person name="Wagener K."/>
            <person name="Drillich M."/>
            <person name="Kaempfer P."/>
            <person name="Busse H.-J."/>
            <person name="Ehling-Schulz M."/>
        </authorList>
    </citation>
    <scope>NUCLEOTIDE SEQUENCE [LARGE SCALE GENOMIC DNA]</scope>
    <source>
        <strain evidence="9 10">LMM-1653</strain>
    </source>
</reference>
<gene>
    <name evidence="9" type="primary">araQ</name>
    <name evidence="9" type="ORF">CENDO_09405</name>
</gene>
<evidence type="ECO:0000256" key="4">
    <source>
        <dbReference type="ARBA" id="ARBA00022692"/>
    </source>
</evidence>
<keyword evidence="3" id="KW-1003">Cell membrane</keyword>
<evidence type="ECO:0000313" key="10">
    <source>
        <dbReference type="Proteomes" id="UP000296352"/>
    </source>
</evidence>
<evidence type="ECO:0000256" key="1">
    <source>
        <dbReference type="ARBA" id="ARBA00004651"/>
    </source>
</evidence>
<feature type="domain" description="ABC transmembrane type-1" evidence="8">
    <location>
        <begin position="99"/>
        <end position="291"/>
    </location>
</feature>
<proteinExistence type="inferred from homology"/>
<comment type="subcellular location">
    <subcellularLocation>
        <location evidence="1 7">Cell membrane</location>
        <topology evidence="1 7">Multi-pass membrane protein</topology>
    </subcellularLocation>
</comment>
<accession>A0A4P7QHL1</accession>
<dbReference type="PANTHER" id="PTHR43744">
    <property type="entry name" value="ABC TRANSPORTER PERMEASE PROTEIN MG189-RELATED-RELATED"/>
    <property type="match status" value="1"/>
</dbReference>
<feature type="transmembrane region" description="Helical" evidence="7">
    <location>
        <begin position="270"/>
        <end position="289"/>
    </location>
</feature>
<feature type="transmembrane region" description="Helical" evidence="7">
    <location>
        <begin position="210"/>
        <end position="235"/>
    </location>
</feature>
<evidence type="ECO:0000256" key="6">
    <source>
        <dbReference type="ARBA" id="ARBA00023136"/>
    </source>
</evidence>
<dbReference type="InterPro" id="IPR000515">
    <property type="entry name" value="MetI-like"/>
</dbReference>
<dbReference type="PROSITE" id="PS50928">
    <property type="entry name" value="ABC_TM1"/>
    <property type="match status" value="1"/>
</dbReference>